<dbReference type="Proteomes" id="UP000574369">
    <property type="component" value="Unassembled WGS sequence"/>
</dbReference>
<dbReference type="CDD" id="cd17580">
    <property type="entry name" value="REC_2_DhkD-like"/>
    <property type="match status" value="1"/>
</dbReference>
<dbReference type="Pfam" id="PF00072">
    <property type="entry name" value="Response_reg"/>
    <property type="match status" value="1"/>
</dbReference>
<dbReference type="InterPro" id="IPR004358">
    <property type="entry name" value="Sig_transdc_His_kin-like_C"/>
</dbReference>
<evidence type="ECO:0000256" key="4">
    <source>
        <dbReference type="ARBA" id="ARBA00022679"/>
    </source>
</evidence>
<dbReference type="InterPro" id="IPR003661">
    <property type="entry name" value="HisK_dim/P_dom"/>
</dbReference>
<evidence type="ECO:0000256" key="1">
    <source>
        <dbReference type="ARBA" id="ARBA00000085"/>
    </source>
</evidence>
<dbReference type="InterPro" id="IPR001789">
    <property type="entry name" value="Sig_transdc_resp-reg_receiver"/>
</dbReference>
<proteinExistence type="predicted"/>
<dbReference type="PROSITE" id="PS50110">
    <property type="entry name" value="RESPONSE_REGULATORY"/>
    <property type="match status" value="1"/>
</dbReference>
<evidence type="ECO:0000259" key="7">
    <source>
        <dbReference type="PROSITE" id="PS50109"/>
    </source>
</evidence>
<protein>
    <recommendedName>
        <fullName evidence="2">histidine kinase</fullName>
        <ecNumber evidence="2">2.7.13.3</ecNumber>
    </recommendedName>
</protein>
<dbReference type="PANTHER" id="PTHR43047">
    <property type="entry name" value="TWO-COMPONENT HISTIDINE PROTEIN KINASE"/>
    <property type="match status" value="1"/>
</dbReference>
<dbReference type="InterPro" id="IPR005467">
    <property type="entry name" value="His_kinase_dom"/>
</dbReference>
<keyword evidence="3 6" id="KW-0597">Phosphoprotein</keyword>
<dbReference type="SUPFAM" id="SSF55874">
    <property type="entry name" value="ATPase domain of HSP90 chaperone/DNA topoisomerase II/histidine kinase"/>
    <property type="match status" value="1"/>
</dbReference>
<comment type="catalytic activity">
    <reaction evidence="1">
        <text>ATP + protein L-histidine = ADP + protein N-phospho-L-histidine.</text>
        <dbReference type="EC" id="2.7.13.3"/>
    </reaction>
</comment>
<dbReference type="SUPFAM" id="SSF52172">
    <property type="entry name" value="CheY-like"/>
    <property type="match status" value="1"/>
</dbReference>
<feature type="domain" description="Histidine kinase" evidence="7">
    <location>
        <begin position="180"/>
        <end position="397"/>
    </location>
</feature>
<dbReference type="PRINTS" id="PR00344">
    <property type="entry name" value="BCTRLSENSOR"/>
</dbReference>
<keyword evidence="4" id="KW-0808">Transferase</keyword>
<dbReference type="CDD" id="cd00082">
    <property type="entry name" value="HisKA"/>
    <property type="match status" value="1"/>
</dbReference>
<dbReference type="PANTHER" id="PTHR43047:SF72">
    <property type="entry name" value="OSMOSENSING HISTIDINE PROTEIN KINASE SLN1"/>
    <property type="match status" value="1"/>
</dbReference>
<gene>
    <name evidence="9" type="ORF">FHS28_000425</name>
</gene>
<evidence type="ECO:0000256" key="5">
    <source>
        <dbReference type="ARBA" id="ARBA00022777"/>
    </source>
</evidence>
<dbReference type="Pfam" id="PF02518">
    <property type="entry name" value="HATPase_c"/>
    <property type="match status" value="1"/>
</dbReference>
<evidence type="ECO:0000259" key="8">
    <source>
        <dbReference type="PROSITE" id="PS50110"/>
    </source>
</evidence>
<reference evidence="9 10" key="1">
    <citation type="submission" date="2020-08" db="EMBL/GenBank/DDBJ databases">
        <title>Genomic Encyclopedia of Type Strains, Phase III (KMG-III): the genomes of soil and plant-associated and newly described type strains.</title>
        <authorList>
            <person name="Whitman W."/>
        </authorList>
    </citation>
    <scope>NUCLEOTIDE SEQUENCE [LARGE SCALE GENOMIC DNA]</scope>
    <source>
        <strain evidence="9 10">CECT 7247</strain>
    </source>
</reference>
<evidence type="ECO:0000256" key="3">
    <source>
        <dbReference type="ARBA" id="ARBA00022553"/>
    </source>
</evidence>
<feature type="modified residue" description="4-aspartylphosphate" evidence="6">
    <location>
        <position position="469"/>
    </location>
</feature>
<dbReference type="RefSeq" id="WP_088449297.1">
    <property type="nucleotide sequence ID" value="NZ_JACHXO010000001.1"/>
</dbReference>
<feature type="domain" description="Response regulatory" evidence="8">
    <location>
        <begin position="420"/>
        <end position="536"/>
    </location>
</feature>
<keyword evidence="10" id="KW-1185">Reference proteome</keyword>
<dbReference type="SMART" id="SM00387">
    <property type="entry name" value="HATPase_c"/>
    <property type="match status" value="1"/>
</dbReference>
<dbReference type="InterPro" id="IPR036890">
    <property type="entry name" value="HATPase_C_sf"/>
</dbReference>
<comment type="caution">
    <text evidence="9">The sequence shown here is derived from an EMBL/GenBank/DDBJ whole genome shotgun (WGS) entry which is preliminary data.</text>
</comment>
<dbReference type="SUPFAM" id="SSF47384">
    <property type="entry name" value="Homodimeric domain of signal transducing histidine kinase"/>
    <property type="match status" value="1"/>
</dbReference>
<dbReference type="SMART" id="SM00388">
    <property type="entry name" value="HisKA"/>
    <property type="match status" value="1"/>
</dbReference>
<keyword evidence="5" id="KW-0418">Kinase</keyword>
<dbReference type="Gene3D" id="3.40.50.2300">
    <property type="match status" value="1"/>
</dbReference>
<evidence type="ECO:0000313" key="9">
    <source>
        <dbReference type="EMBL" id="MBB3193060.1"/>
    </source>
</evidence>
<dbReference type="InterPro" id="IPR036097">
    <property type="entry name" value="HisK_dim/P_sf"/>
</dbReference>
<dbReference type="InterPro" id="IPR003594">
    <property type="entry name" value="HATPase_dom"/>
</dbReference>
<name>A0ABR6GLX3_9BURK</name>
<dbReference type="EC" id="2.7.13.3" evidence="2"/>
<dbReference type="Pfam" id="PF00512">
    <property type="entry name" value="HisKA"/>
    <property type="match status" value="1"/>
</dbReference>
<evidence type="ECO:0000256" key="2">
    <source>
        <dbReference type="ARBA" id="ARBA00012438"/>
    </source>
</evidence>
<dbReference type="InterPro" id="IPR011006">
    <property type="entry name" value="CheY-like_superfamily"/>
</dbReference>
<dbReference type="EMBL" id="JACHXO010000001">
    <property type="protein sequence ID" value="MBB3193060.1"/>
    <property type="molecule type" value="Genomic_DNA"/>
</dbReference>
<evidence type="ECO:0000313" key="10">
    <source>
        <dbReference type="Proteomes" id="UP000574369"/>
    </source>
</evidence>
<dbReference type="Gene3D" id="3.30.565.10">
    <property type="entry name" value="Histidine kinase-like ATPase, C-terminal domain"/>
    <property type="match status" value="1"/>
</dbReference>
<dbReference type="Gene3D" id="1.10.287.130">
    <property type="match status" value="1"/>
</dbReference>
<dbReference type="SMART" id="SM00448">
    <property type="entry name" value="REC"/>
    <property type="match status" value="1"/>
</dbReference>
<organism evidence="9 10">
    <name type="scientific">Roseateles terrae</name>
    <dbReference type="NCBI Taxonomy" id="431060"/>
    <lineage>
        <taxon>Bacteria</taxon>
        <taxon>Pseudomonadati</taxon>
        <taxon>Pseudomonadota</taxon>
        <taxon>Betaproteobacteria</taxon>
        <taxon>Burkholderiales</taxon>
        <taxon>Sphaerotilaceae</taxon>
        <taxon>Roseateles</taxon>
    </lineage>
</organism>
<evidence type="ECO:0000256" key="6">
    <source>
        <dbReference type="PROSITE-ProRule" id="PRU00169"/>
    </source>
</evidence>
<accession>A0ABR6GLX3</accession>
<dbReference type="PROSITE" id="PS50109">
    <property type="entry name" value="HIS_KIN"/>
    <property type="match status" value="1"/>
</dbReference>
<sequence>MRALHVDTGRPTSAADEALRDLMGLLALPALWVGRDAATVLQLTTEAVNSIVSTAVCLVRAPLSAGTEPSTWLYVGGVQVDAEDAWDGFINTCLQIDEGPEDPVALPSPLGTLRVVRLHLGPAGRFGGLWFGSSRGDFPSLHQSAFMRAAATLAGTGLHAARLDQERERAARAKDEFLAMLGHELRNPLAPISTALHLIKMRSDGLGREHQIIERQVGHLSKLVDDLLDITRITRGKVELSRQPVLVEALLTDAIEGVSPLLEERQQLLSTRFEVPPDVQLMGDPGRLRQVLVNLLSNAAKYTPVHGQVGIRAELLGAQEVLIEVSDNGAGIDADLLPRIFDLFEQGSTTLDRAKGGLGIGLAIVKQLVDLHGGRVEAYSDGVGQGARFRVLLPAVRASAEAPATPAVSAPSAGQESSGRVLVVDDNRDAAETLSLALRYSGYDVVTTTLPQEVLGLLAEQAFDVAVLDIGMPVIDGYELAALIRAGMPDRAPRLIALTGYGQSSDRDKALATGFDEHMVKPIDLDRLLQTLEGMIPRRSPLESL</sequence>